<keyword evidence="4 5" id="KW-0472">Membrane</keyword>
<evidence type="ECO:0000256" key="5">
    <source>
        <dbReference type="RuleBase" id="RU361157"/>
    </source>
</evidence>
<accession>A0A1H5W4S7</accession>
<dbReference type="GO" id="GO:0005886">
    <property type="term" value="C:plasma membrane"/>
    <property type="evidence" value="ECO:0007669"/>
    <property type="project" value="UniProtKB-SubCell"/>
</dbReference>
<protein>
    <recommendedName>
        <fullName evidence="5">Transport permease protein</fullName>
    </recommendedName>
</protein>
<gene>
    <name evidence="8" type="ORF">SAMN05216223_102560</name>
</gene>
<evidence type="ECO:0000256" key="6">
    <source>
        <dbReference type="SAM" id="MobiDB-lite"/>
    </source>
</evidence>
<name>A0A1H5W4S7_9ACTN</name>
<keyword evidence="3 5" id="KW-1133">Transmembrane helix</keyword>
<proteinExistence type="inferred from homology"/>
<dbReference type="AlphaFoldDB" id="A0A1H5W4S7"/>
<feature type="compositionally biased region" description="Low complexity" evidence="6">
    <location>
        <begin position="1"/>
        <end position="15"/>
    </location>
</feature>
<dbReference type="OrthoDB" id="9786643at2"/>
<dbReference type="InterPro" id="IPR051784">
    <property type="entry name" value="Nod_factor_ABC_transporter"/>
</dbReference>
<evidence type="ECO:0000259" key="7">
    <source>
        <dbReference type="PROSITE" id="PS51012"/>
    </source>
</evidence>
<feature type="transmembrane region" description="Helical" evidence="5">
    <location>
        <begin position="176"/>
        <end position="195"/>
    </location>
</feature>
<evidence type="ECO:0000313" key="9">
    <source>
        <dbReference type="Proteomes" id="UP000236754"/>
    </source>
</evidence>
<reference evidence="8 9" key="1">
    <citation type="submission" date="2016-10" db="EMBL/GenBank/DDBJ databases">
        <authorList>
            <person name="de Groot N.N."/>
        </authorList>
    </citation>
    <scope>NUCLEOTIDE SEQUENCE [LARGE SCALE GENOMIC DNA]</scope>
    <source>
        <strain evidence="8 9">CGMCC 4.2023</strain>
    </source>
</reference>
<dbReference type="EMBL" id="FNVU01000002">
    <property type="protein sequence ID" value="SEF94509.1"/>
    <property type="molecule type" value="Genomic_DNA"/>
</dbReference>
<evidence type="ECO:0000256" key="1">
    <source>
        <dbReference type="ARBA" id="ARBA00004141"/>
    </source>
</evidence>
<organism evidence="8 9">
    <name type="scientific">Actinacidiphila yanglinensis</name>
    <dbReference type="NCBI Taxonomy" id="310779"/>
    <lineage>
        <taxon>Bacteria</taxon>
        <taxon>Bacillati</taxon>
        <taxon>Actinomycetota</taxon>
        <taxon>Actinomycetes</taxon>
        <taxon>Kitasatosporales</taxon>
        <taxon>Streptomycetaceae</taxon>
        <taxon>Actinacidiphila</taxon>
    </lineage>
</organism>
<feature type="transmembrane region" description="Helical" evidence="5">
    <location>
        <begin position="59"/>
        <end position="78"/>
    </location>
</feature>
<dbReference type="Pfam" id="PF01061">
    <property type="entry name" value="ABC2_membrane"/>
    <property type="match status" value="1"/>
</dbReference>
<keyword evidence="9" id="KW-1185">Reference proteome</keyword>
<dbReference type="PANTHER" id="PTHR43229">
    <property type="entry name" value="NODULATION PROTEIN J"/>
    <property type="match status" value="1"/>
</dbReference>
<dbReference type="InterPro" id="IPR013525">
    <property type="entry name" value="ABC2_TM"/>
</dbReference>
<comment type="subcellular location">
    <subcellularLocation>
        <location evidence="5">Cell membrane</location>
        <topology evidence="5">Multi-pass membrane protein</topology>
    </subcellularLocation>
    <subcellularLocation>
        <location evidence="1">Membrane</location>
        <topology evidence="1">Multi-pass membrane protein</topology>
    </subcellularLocation>
</comment>
<feature type="transmembrane region" description="Helical" evidence="5">
    <location>
        <begin position="207"/>
        <end position="225"/>
    </location>
</feature>
<dbReference type="Proteomes" id="UP000236754">
    <property type="component" value="Unassembled WGS sequence"/>
</dbReference>
<evidence type="ECO:0000313" key="8">
    <source>
        <dbReference type="EMBL" id="SEF94509.1"/>
    </source>
</evidence>
<evidence type="ECO:0000256" key="2">
    <source>
        <dbReference type="ARBA" id="ARBA00022692"/>
    </source>
</evidence>
<keyword evidence="5" id="KW-0813">Transport</keyword>
<dbReference type="PROSITE" id="PS51012">
    <property type="entry name" value="ABC_TM2"/>
    <property type="match status" value="1"/>
</dbReference>
<keyword evidence="5" id="KW-1003">Cell membrane</keyword>
<feature type="transmembrane region" description="Helical" evidence="5">
    <location>
        <begin position="136"/>
        <end position="164"/>
    </location>
</feature>
<feature type="domain" description="ABC transmembrane type-2" evidence="7">
    <location>
        <begin position="57"/>
        <end position="293"/>
    </location>
</feature>
<keyword evidence="2 5" id="KW-0812">Transmembrane</keyword>
<evidence type="ECO:0000256" key="3">
    <source>
        <dbReference type="ARBA" id="ARBA00022989"/>
    </source>
</evidence>
<feature type="region of interest" description="Disordered" evidence="6">
    <location>
        <begin position="1"/>
        <end position="32"/>
    </location>
</feature>
<dbReference type="PANTHER" id="PTHR43229:SF2">
    <property type="entry name" value="NODULATION PROTEIN J"/>
    <property type="match status" value="1"/>
</dbReference>
<feature type="transmembrane region" description="Helical" evidence="5">
    <location>
        <begin position="90"/>
        <end position="115"/>
    </location>
</feature>
<comment type="similarity">
    <text evidence="5">Belongs to the ABC-2 integral membrane protein family.</text>
</comment>
<dbReference type="InterPro" id="IPR047817">
    <property type="entry name" value="ABC2_TM_bact-type"/>
</dbReference>
<sequence length="298" mass="31970">MTAADAAPPAAQPEPDGADGAGTAGGTGSDRERLPGAWQLGLLRGAMEIRLFFRQREQVVFTFAFPIVFLFLFASIFSDTMKNTGTTASQYYVTSMIASGIMSTSFQSLGISIAIERDEKVLRRLRGTPMPPAAYFLGKIWLVLVTGVLETAVLLAFGTTVYGVDLPSTAGRWLTFGWVFVLGITGCALLGIAISSVPRSGRSATSVVVLPFLVLQFISGVYILIDTIPNWMLTVGSFFPLKWLCQGLRSVFLPQAAAALEPAGAWESGRTALVLGAWCLGGLLLCLLTFRWKNRGDA</sequence>
<evidence type="ECO:0000256" key="4">
    <source>
        <dbReference type="ARBA" id="ARBA00023136"/>
    </source>
</evidence>
<dbReference type="GO" id="GO:0140359">
    <property type="term" value="F:ABC-type transporter activity"/>
    <property type="evidence" value="ECO:0007669"/>
    <property type="project" value="InterPro"/>
</dbReference>
<feature type="compositionally biased region" description="Gly residues" evidence="6">
    <location>
        <begin position="19"/>
        <end position="28"/>
    </location>
</feature>
<feature type="transmembrane region" description="Helical" evidence="5">
    <location>
        <begin position="272"/>
        <end position="290"/>
    </location>
</feature>